<organism evidence="7 8">
    <name type="scientific">Streptomyces desertarenae</name>
    <dbReference type="NCBI Taxonomy" id="2666184"/>
    <lineage>
        <taxon>Bacteria</taxon>
        <taxon>Bacillati</taxon>
        <taxon>Actinomycetota</taxon>
        <taxon>Actinomycetes</taxon>
        <taxon>Kitasatosporales</taxon>
        <taxon>Streptomycetaceae</taxon>
        <taxon>Streptomyces</taxon>
    </lineage>
</organism>
<keyword evidence="3 6" id="KW-0815">Transposition</keyword>
<dbReference type="PANTHER" id="PTHR33217">
    <property type="entry name" value="TRANSPOSASE FOR INSERTION SEQUENCE ELEMENT IS1081"/>
    <property type="match status" value="1"/>
</dbReference>
<dbReference type="EMBL" id="JBHUFU010000016">
    <property type="protein sequence ID" value="MFD1832520.1"/>
    <property type="molecule type" value="Genomic_DNA"/>
</dbReference>
<dbReference type="Proteomes" id="UP001597365">
    <property type="component" value="Unassembled WGS sequence"/>
</dbReference>
<dbReference type="PANTHER" id="PTHR33217:SF9">
    <property type="entry name" value="MUTATOR FAMILY TRANSPOSASE"/>
    <property type="match status" value="1"/>
</dbReference>
<protein>
    <recommendedName>
        <fullName evidence="6">Mutator family transposase</fullName>
    </recommendedName>
</protein>
<keyword evidence="6" id="KW-0814">Transposable element</keyword>
<evidence type="ECO:0000256" key="5">
    <source>
        <dbReference type="ARBA" id="ARBA00023172"/>
    </source>
</evidence>
<keyword evidence="5 6" id="KW-0233">DNA recombination</keyword>
<evidence type="ECO:0000256" key="1">
    <source>
        <dbReference type="ARBA" id="ARBA00002190"/>
    </source>
</evidence>
<reference evidence="8" key="1">
    <citation type="journal article" date="2019" name="Int. J. Syst. Evol. Microbiol.">
        <title>The Global Catalogue of Microorganisms (GCM) 10K type strain sequencing project: providing services to taxonomists for standard genome sequencing and annotation.</title>
        <authorList>
            <consortium name="The Broad Institute Genomics Platform"/>
            <consortium name="The Broad Institute Genome Sequencing Center for Infectious Disease"/>
            <person name="Wu L."/>
            <person name="Ma J."/>
        </authorList>
    </citation>
    <scope>NUCLEOTIDE SEQUENCE [LARGE SCALE GENOMIC DNA]</scope>
    <source>
        <strain evidence="8">CGMCC 4.7455</strain>
    </source>
</reference>
<evidence type="ECO:0000313" key="7">
    <source>
        <dbReference type="EMBL" id="MFD1832520.1"/>
    </source>
</evidence>
<proteinExistence type="inferred from homology"/>
<sequence length="117" mass="12481">MLVLTGVRADGALEPTAMSDGCRESADPWIDLLRDCRSRGLRAPVLAVGDGAPGSWKALAEAFAEARHRRRWVHRTATPLNALPGSARPGAGKALREICNAKDREHALKAVAAFGKT</sequence>
<gene>
    <name evidence="7" type="ORF">ACFSJS_23160</name>
</gene>
<comment type="caution">
    <text evidence="7">The sequence shown here is derived from an EMBL/GenBank/DDBJ whole genome shotgun (WGS) entry which is preliminary data.</text>
</comment>
<evidence type="ECO:0000313" key="8">
    <source>
        <dbReference type="Proteomes" id="UP001597365"/>
    </source>
</evidence>
<dbReference type="InterPro" id="IPR001207">
    <property type="entry name" value="Transposase_mutator"/>
</dbReference>
<accession>A0ABW4PR03</accession>
<comment type="similarity">
    <text evidence="2 6">Belongs to the transposase mutator family.</text>
</comment>
<dbReference type="Pfam" id="PF00872">
    <property type="entry name" value="Transposase_mut"/>
    <property type="match status" value="1"/>
</dbReference>
<evidence type="ECO:0000256" key="3">
    <source>
        <dbReference type="ARBA" id="ARBA00022578"/>
    </source>
</evidence>
<comment type="function">
    <text evidence="1 6">Required for the transposition of the insertion element.</text>
</comment>
<keyword evidence="8" id="KW-1185">Reference proteome</keyword>
<evidence type="ECO:0000256" key="4">
    <source>
        <dbReference type="ARBA" id="ARBA00023125"/>
    </source>
</evidence>
<evidence type="ECO:0000256" key="2">
    <source>
        <dbReference type="ARBA" id="ARBA00010961"/>
    </source>
</evidence>
<name>A0ABW4PR03_9ACTN</name>
<evidence type="ECO:0000256" key="6">
    <source>
        <dbReference type="RuleBase" id="RU365089"/>
    </source>
</evidence>
<keyword evidence="4 6" id="KW-0238">DNA-binding</keyword>